<keyword evidence="2" id="KW-1185">Reference proteome</keyword>
<accession>A0ABT6Q8G5</accession>
<evidence type="ECO:0000313" key="1">
    <source>
        <dbReference type="EMBL" id="MDI2113198.1"/>
    </source>
</evidence>
<gene>
    <name evidence="1" type="ORF">QJV33_07905</name>
</gene>
<reference evidence="1" key="1">
    <citation type="submission" date="2023-05" db="EMBL/GenBank/DDBJ databases">
        <title>Whole genome sequence of Commensalibacter sp.</title>
        <authorList>
            <person name="Charoenyingcharoen P."/>
            <person name="Yukphan P."/>
        </authorList>
    </citation>
    <scope>NUCLEOTIDE SEQUENCE</scope>
    <source>
        <strain evidence="1">TBRC 10068</strain>
    </source>
</reference>
<organism evidence="1 2">
    <name type="scientific">Commensalibacter nepenthis</name>
    <dbReference type="NCBI Taxonomy" id="3043872"/>
    <lineage>
        <taxon>Bacteria</taxon>
        <taxon>Pseudomonadati</taxon>
        <taxon>Pseudomonadota</taxon>
        <taxon>Alphaproteobacteria</taxon>
        <taxon>Acetobacterales</taxon>
        <taxon>Acetobacteraceae</taxon>
    </lineage>
</organism>
<evidence type="ECO:0000313" key="2">
    <source>
        <dbReference type="Proteomes" id="UP001431775"/>
    </source>
</evidence>
<sequence length="107" mass="12417">MVDKEDCPSTENVLETFSANNGDYTIIKQRDISKQSSDYFMQDDLHHPSDKKIASLRLMIPTYLDNQLTQIAASKRVTKRFLILKALDQSGYHIEKEDLVADKRRNR</sequence>
<evidence type="ECO:0008006" key="3">
    <source>
        <dbReference type="Google" id="ProtNLM"/>
    </source>
</evidence>
<dbReference type="Proteomes" id="UP001431775">
    <property type="component" value="Unassembled WGS sequence"/>
</dbReference>
<name>A0ABT6Q8G5_9PROT</name>
<proteinExistence type="predicted"/>
<dbReference type="RefSeq" id="WP_281462813.1">
    <property type="nucleotide sequence ID" value="NZ_JASBAN010000001.1"/>
</dbReference>
<comment type="caution">
    <text evidence="1">The sequence shown here is derived from an EMBL/GenBank/DDBJ whole genome shotgun (WGS) entry which is preliminary data.</text>
</comment>
<protein>
    <recommendedName>
        <fullName evidence="3">CopG family transcriptional regulator</fullName>
    </recommendedName>
</protein>
<dbReference type="EMBL" id="JASBAN010000001">
    <property type="protein sequence ID" value="MDI2113198.1"/>
    <property type="molecule type" value="Genomic_DNA"/>
</dbReference>